<sequence>MTGNIDAVTRSQSGAGYPASQQVSWYETYIYASNIAAQQGVSLDSVLPIAGTAQWCGLSDDDARKLLALILGGVREALNHDVEQERRADAAREIRCAGQWSALAGRIRSGRGGAYIPRKAS</sequence>
<evidence type="ECO:0000313" key="1">
    <source>
        <dbReference type="EMBL" id="BBX00472.1"/>
    </source>
</evidence>
<dbReference type="Pfam" id="PF10888">
    <property type="entry name" value="DUF2742"/>
    <property type="match status" value="1"/>
</dbReference>
<organism evidence="1 2">
    <name type="scientific">Mycolicibacterium moriokaense</name>
    <dbReference type="NCBI Taxonomy" id="39691"/>
    <lineage>
        <taxon>Bacteria</taxon>
        <taxon>Bacillati</taxon>
        <taxon>Actinomycetota</taxon>
        <taxon>Actinomycetes</taxon>
        <taxon>Mycobacteriales</taxon>
        <taxon>Mycobacteriaceae</taxon>
        <taxon>Mycolicibacterium</taxon>
    </lineage>
</organism>
<gene>
    <name evidence="1" type="ORF">MMOR_14080</name>
</gene>
<accession>A0AAD1H7Q1</accession>
<name>A0AAD1H7Q1_9MYCO</name>
<evidence type="ECO:0000313" key="2">
    <source>
        <dbReference type="Proteomes" id="UP000466681"/>
    </source>
</evidence>
<protein>
    <recommendedName>
        <fullName evidence="3">DUF2742 domain-containing protein</fullName>
    </recommendedName>
</protein>
<dbReference type="Proteomes" id="UP000466681">
    <property type="component" value="Chromosome"/>
</dbReference>
<dbReference type="EMBL" id="AP022560">
    <property type="protein sequence ID" value="BBX00472.1"/>
    <property type="molecule type" value="Genomic_DNA"/>
</dbReference>
<dbReference type="KEGG" id="mmor:MMOR_14080"/>
<evidence type="ECO:0008006" key="3">
    <source>
        <dbReference type="Google" id="ProtNLM"/>
    </source>
</evidence>
<keyword evidence="2" id="KW-1185">Reference proteome</keyword>
<dbReference type="InterPro" id="IPR024384">
    <property type="entry name" value="DUF2742"/>
</dbReference>
<dbReference type="AlphaFoldDB" id="A0AAD1H7Q1"/>
<reference evidence="1 2" key="1">
    <citation type="journal article" date="2019" name="Emerg. Microbes Infect.">
        <title>Comprehensive subspecies identification of 175 nontuberculous mycobacteria species based on 7547 genomic profiles.</title>
        <authorList>
            <person name="Matsumoto Y."/>
            <person name="Kinjo T."/>
            <person name="Motooka D."/>
            <person name="Nabeya D."/>
            <person name="Jung N."/>
            <person name="Uechi K."/>
            <person name="Horii T."/>
            <person name="Iida T."/>
            <person name="Fujita J."/>
            <person name="Nakamura S."/>
        </authorList>
    </citation>
    <scope>NUCLEOTIDE SEQUENCE [LARGE SCALE GENOMIC DNA]</scope>
    <source>
        <strain evidence="1 2">JCM 6375</strain>
    </source>
</reference>
<dbReference type="RefSeq" id="WP_083153738.1">
    <property type="nucleotide sequence ID" value="NZ_AP022560.1"/>
</dbReference>
<proteinExistence type="predicted"/>